<dbReference type="Proteomes" id="UP000016568">
    <property type="component" value="Unassembled WGS sequence"/>
</dbReference>
<name>U2Y550_9SPHN</name>
<comment type="caution">
    <text evidence="1">The sequence shown here is derived from an EMBL/GenBank/DDBJ whole genome shotgun (WGS) entry which is preliminary data.</text>
</comment>
<protein>
    <submittedName>
        <fullName evidence="1">Uncharacterized protein</fullName>
    </submittedName>
</protein>
<keyword evidence="2" id="KW-1185">Reference proteome</keyword>
<dbReference type="AlphaFoldDB" id="U2Y550"/>
<accession>U2Y550</accession>
<proteinExistence type="predicted"/>
<reference evidence="1 2" key="1">
    <citation type="submission" date="2013-09" db="EMBL/GenBank/DDBJ databases">
        <title>Whole genome shotgun sequence of Novosphingobium tardaugens NBRC 16725.</title>
        <authorList>
            <person name="Isaki S."/>
            <person name="Hosoyama A."/>
            <person name="Tsuchikane K."/>
            <person name="Katsumata H."/>
            <person name="Ando Y."/>
            <person name="Yamazaki S."/>
            <person name="Fujita N."/>
        </authorList>
    </citation>
    <scope>NUCLEOTIDE SEQUENCE [LARGE SCALE GENOMIC DNA]</scope>
    <source>
        <strain evidence="1 2">NBRC 16725</strain>
    </source>
</reference>
<gene>
    <name evidence="1" type="ORF">NT2_02_03430</name>
</gene>
<evidence type="ECO:0000313" key="2">
    <source>
        <dbReference type="Proteomes" id="UP000016568"/>
    </source>
</evidence>
<evidence type="ECO:0000313" key="1">
    <source>
        <dbReference type="EMBL" id="GAD48261.1"/>
    </source>
</evidence>
<sequence length="59" mass="6278">MSAMYNLQGISALQGKDAELTEIRQENSRCKVQKNAIMQKGFGSCEGGGATNAAGFDHN</sequence>
<organism evidence="1 2">
    <name type="scientific">Caenibius tardaugens NBRC 16725</name>
    <dbReference type="NCBI Taxonomy" id="1219035"/>
    <lineage>
        <taxon>Bacteria</taxon>
        <taxon>Pseudomonadati</taxon>
        <taxon>Pseudomonadota</taxon>
        <taxon>Alphaproteobacteria</taxon>
        <taxon>Sphingomonadales</taxon>
        <taxon>Erythrobacteraceae</taxon>
        <taxon>Caenibius</taxon>
    </lineage>
</organism>
<dbReference type="EMBL" id="BASZ01000002">
    <property type="protein sequence ID" value="GAD48261.1"/>
    <property type="molecule type" value="Genomic_DNA"/>
</dbReference>